<sequence length="64" mass="7131">MRLIMAIVLALLAGCGESPACRPTGEIGNQQQAMIAGNVYIPYKAKVERHQCSDGVDRWWEVER</sequence>
<dbReference type="PROSITE" id="PS51257">
    <property type="entry name" value="PROKAR_LIPOPROTEIN"/>
    <property type="match status" value="1"/>
</dbReference>
<name>A0AAD0W8Q3_9NEIS</name>
<dbReference type="Proteomes" id="UP000259465">
    <property type="component" value="Chromosome"/>
</dbReference>
<dbReference type="EMBL" id="CP031968">
    <property type="protein sequence ID" value="AXT46601.1"/>
    <property type="molecule type" value="Genomic_DNA"/>
</dbReference>
<dbReference type="RefSeq" id="WP_019100046.1">
    <property type="nucleotide sequence ID" value="NZ_CP031968.1"/>
</dbReference>
<evidence type="ECO:0000256" key="1">
    <source>
        <dbReference type="SAM" id="SignalP"/>
    </source>
</evidence>
<proteinExistence type="predicted"/>
<evidence type="ECO:0008006" key="4">
    <source>
        <dbReference type="Google" id="ProtNLM"/>
    </source>
</evidence>
<gene>
    <name evidence="2" type="ORF">D1345_10550</name>
</gene>
<evidence type="ECO:0000313" key="3">
    <source>
        <dbReference type="Proteomes" id="UP000259465"/>
    </source>
</evidence>
<keyword evidence="1" id="KW-0732">Signal</keyword>
<organism evidence="2 3">
    <name type="scientific">Chromobacterium rhizoryzae</name>
    <dbReference type="NCBI Taxonomy" id="1778675"/>
    <lineage>
        <taxon>Bacteria</taxon>
        <taxon>Pseudomonadati</taxon>
        <taxon>Pseudomonadota</taxon>
        <taxon>Betaproteobacteria</taxon>
        <taxon>Neisseriales</taxon>
        <taxon>Chromobacteriaceae</taxon>
        <taxon>Chromobacterium</taxon>
    </lineage>
</organism>
<feature type="signal peptide" evidence="1">
    <location>
        <begin position="1"/>
        <end position="20"/>
    </location>
</feature>
<protein>
    <recommendedName>
        <fullName evidence="4">Lipoprotein</fullName>
    </recommendedName>
</protein>
<dbReference type="AlphaFoldDB" id="A0AAD0W8Q3"/>
<feature type="chain" id="PRO_5042133325" description="Lipoprotein" evidence="1">
    <location>
        <begin position="21"/>
        <end position="64"/>
    </location>
</feature>
<evidence type="ECO:0000313" key="2">
    <source>
        <dbReference type="EMBL" id="AXT46601.1"/>
    </source>
</evidence>
<keyword evidence="3" id="KW-1185">Reference proteome</keyword>
<dbReference type="KEGG" id="crz:D1345_10550"/>
<accession>A0AAD0W8Q3</accession>
<reference evidence="2 3" key="1">
    <citation type="submission" date="2018-08" db="EMBL/GenBank/DDBJ databases">
        <title>Complete genome sequence of JP2-74.</title>
        <authorList>
            <person name="Wu L."/>
        </authorList>
    </citation>
    <scope>NUCLEOTIDE SEQUENCE [LARGE SCALE GENOMIC DNA]</scope>
    <source>
        <strain evidence="2 3">JP2-74</strain>
    </source>
</reference>